<evidence type="ECO:0000313" key="2">
    <source>
        <dbReference type="Proteomes" id="UP000276542"/>
    </source>
</evidence>
<evidence type="ECO:0008006" key="3">
    <source>
        <dbReference type="Google" id="ProtNLM"/>
    </source>
</evidence>
<sequence>MSVSATSPLDDRPVVAPSVRMAVALRSDEYDVALPPGQHRGHSENPDPIRLAQGIGEGLVGRALAGIGLLRATAGFGFRLVGLGRLPLALATGPLGRTRVLDRGGLERPPVAVRFLDEDLELETEELAVAYGAEVDPIEAGDHLVVFVPAPGDDERSWRKAAEEIGGTYASRLSGLLGWTPVQLRVDDTVGLGNASVELSGVLQELVEAWPTAVRRIALIAHGSGGLVARGALGVVAPGERPWADLVTELIAIGTPHLQASPQKFTREAGRKLEERLAGILAADEEIADVPPRHGVRYLLVTDRAIGMLNPAGQVLGGLIWWRQRALRQVRRARDLFPTAERHEVAVGAQPLANHPEIHRALMDWLR</sequence>
<dbReference type="Proteomes" id="UP000276542">
    <property type="component" value="Unassembled WGS sequence"/>
</dbReference>
<keyword evidence="2" id="KW-1185">Reference proteome</keyword>
<dbReference type="SUPFAM" id="SSF53474">
    <property type="entry name" value="alpha/beta-Hydrolases"/>
    <property type="match status" value="1"/>
</dbReference>
<organism evidence="1 2">
    <name type="scientific">Nocardioides cavernaquae</name>
    <dbReference type="NCBI Taxonomy" id="2321396"/>
    <lineage>
        <taxon>Bacteria</taxon>
        <taxon>Bacillati</taxon>
        <taxon>Actinomycetota</taxon>
        <taxon>Actinomycetes</taxon>
        <taxon>Propionibacteriales</taxon>
        <taxon>Nocardioidaceae</taxon>
        <taxon>Nocardioides</taxon>
    </lineage>
</organism>
<comment type="caution">
    <text evidence="1">The sequence shown here is derived from an EMBL/GenBank/DDBJ whole genome shotgun (WGS) entry which is preliminary data.</text>
</comment>
<evidence type="ECO:0000313" key="1">
    <source>
        <dbReference type="EMBL" id="RJS45089.1"/>
    </source>
</evidence>
<reference evidence="2" key="1">
    <citation type="submission" date="2018-09" db="EMBL/GenBank/DDBJ databases">
        <authorList>
            <person name="Zhu H."/>
        </authorList>
    </citation>
    <scope>NUCLEOTIDE SEQUENCE [LARGE SCALE GENOMIC DNA]</scope>
    <source>
        <strain evidence="2">K1W22B-1</strain>
    </source>
</reference>
<dbReference type="EMBL" id="QYRP01000002">
    <property type="protein sequence ID" value="RJS45089.1"/>
    <property type="molecule type" value="Genomic_DNA"/>
</dbReference>
<dbReference type="Gene3D" id="3.40.50.1820">
    <property type="entry name" value="alpha/beta hydrolase"/>
    <property type="match status" value="1"/>
</dbReference>
<accession>A0A3A5H2S6</accession>
<dbReference type="InterPro" id="IPR029058">
    <property type="entry name" value="AB_hydrolase_fold"/>
</dbReference>
<proteinExistence type="predicted"/>
<dbReference type="AlphaFoldDB" id="A0A3A5H2S6"/>
<gene>
    <name evidence="1" type="ORF">D4739_01730</name>
</gene>
<protein>
    <recommendedName>
        <fullName evidence="3">Alpha/beta hydrolase</fullName>
    </recommendedName>
</protein>
<name>A0A3A5H2S6_9ACTN</name>